<evidence type="ECO:0000259" key="3">
    <source>
        <dbReference type="PROSITE" id="PS50157"/>
    </source>
</evidence>
<feature type="region of interest" description="Disordered" evidence="2">
    <location>
        <begin position="84"/>
        <end position="109"/>
    </location>
</feature>
<keyword evidence="1" id="KW-0862">Zinc</keyword>
<dbReference type="PROSITE" id="PS50157">
    <property type="entry name" value="ZINC_FINGER_C2H2_2"/>
    <property type="match status" value="1"/>
</dbReference>
<accession>A8NSW9</accession>
<dbReference type="GeneID" id="6012649"/>
<dbReference type="SMART" id="SM00355">
    <property type="entry name" value="ZnF_C2H2"/>
    <property type="match status" value="2"/>
</dbReference>
<dbReference type="PROSITE" id="PS00028">
    <property type="entry name" value="ZINC_FINGER_C2H2_1"/>
    <property type="match status" value="1"/>
</dbReference>
<keyword evidence="1" id="KW-0863">Zinc-finger</keyword>
<dbReference type="VEuPathDB" id="FungiDB:CC1G_12268"/>
<name>A8NSW9_COPC7</name>
<dbReference type="RefSeq" id="XP_001836109.1">
    <property type="nucleotide sequence ID" value="XM_001836057.1"/>
</dbReference>
<dbReference type="AlphaFoldDB" id="A8NSW9"/>
<feature type="domain" description="C2H2-type" evidence="3">
    <location>
        <begin position="18"/>
        <end position="47"/>
    </location>
</feature>
<dbReference type="EMBL" id="AACS02000008">
    <property type="protein sequence ID" value="EAU85711.1"/>
    <property type="molecule type" value="Genomic_DNA"/>
</dbReference>
<gene>
    <name evidence="4" type="ORF">CC1G_12268</name>
</gene>
<protein>
    <recommendedName>
        <fullName evidence="3">C2H2-type domain-containing protein</fullName>
    </recommendedName>
</protein>
<evidence type="ECO:0000256" key="2">
    <source>
        <dbReference type="SAM" id="MobiDB-lite"/>
    </source>
</evidence>
<dbReference type="Gene3D" id="3.30.160.60">
    <property type="entry name" value="Classic Zinc Finger"/>
    <property type="match status" value="1"/>
</dbReference>
<reference evidence="4 5" key="1">
    <citation type="journal article" date="2010" name="Proc. Natl. Acad. Sci. U.S.A.">
        <title>Insights into evolution of multicellular fungi from the assembled chromosomes of the mushroom Coprinopsis cinerea (Coprinus cinereus).</title>
        <authorList>
            <person name="Stajich J.E."/>
            <person name="Wilke S.K."/>
            <person name="Ahren D."/>
            <person name="Au C.H."/>
            <person name="Birren B.W."/>
            <person name="Borodovsky M."/>
            <person name="Burns C."/>
            <person name="Canback B."/>
            <person name="Casselton L.A."/>
            <person name="Cheng C.K."/>
            <person name="Deng J."/>
            <person name="Dietrich F.S."/>
            <person name="Fargo D.C."/>
            <person name="Farman M.L."/>
            <person name="Gathman A.C."/>
            <person name="Goldberg J."/>
            <person name="Guigo R."/>
            <person name="Hoegger P.J."/>
            <person name="Hooker J.B."/>
            <person name="Huggins A."/>
            <person name="James T.Y."/>
            <person name="Kamada T."/>
            <person name="Kilaru S."/>
            <person name="Kodira C."/>
            <person name="Kues U."/>
            <person name="Kupfer D."/>
            <person name="Kwan H.S."/>
            <person name="Lomsadze A."/>
            <person name="Li W."/>
            <person name="Lilly W.W."/>
            <person name="Ma L.J."/>
            <person name="Mackey A.J."/>
            <person name="Manning G."/>
            <person name="Martin F."/>
            <person name="Muraguchi H."/>
            <person name="Natvig D.O."/>
            <person name="Palmerini H."/>
            <person name="Ramesh M.A."/>
            <person name="Rehmeyer C.J."/>
            <person name="Roe B.A."/>
            <person name="Shenoy N."/>
            <person name="Stanke M."/>
            <person name="Ter-Hovhannisyan V."/>
            <person name="Tunlid A."/>
            <person name="Velagapudi R."/>
            <person name="Vision T.J."/>
            <person name="Zeng Q."/>
            <person name="Zolan M.E."/>
            <person name="Pukkila P.J."/>
        </authorList>
    </citation>
    <scope>NUCLEOTIDE SEQUENCE [LARGE SCALE GENOMIC DNA]</scope>
    <source>
        <strain evidence="5">Okayama-7 / 130 / ATCC MYA-4618 / FGSC 9003</strain>
    </source>
</reference>
<evidence type="ECO:0000313" key="5">
    <source>
        <dbReference type="Proteomes" id="UP000001861"/>
    </source>
</evidence>
<keyword evidence="1" id="KW-0479">Metal-binding</keyword>
<sequence>MSDSVWEYRETEDEPRLYHCPAPGCTYSVKTKRSLVEHMRQHQPGKGRILLKCPLCPFVSTTLRTHRYTAHPEFSHEDWVHRQQLQSSTEHLEETMSVADQPPASPPQMDEDYSNLDFDDLDEPYPEDFKWIQDLKRAEEAQKMQKWQQWEDPVAIQLDDVTRNERLKELEIVQGLNALKAESSVLDEFSYLPGL</sequence>
<comment type="caution">
    <text evidence="4">The sequence shown here is derived from an EMBL/GenBank/DDBJ whole genome shotgun (WGS) entry which is preliminary data.</text>
</comment>
<dbReference type="GO" id="GO:0008270">
    <property type="term" value="F:zinc ion binding"/>
    <property type="evidence" value="ECO:0007669"/>
    <property type="project" value="UniProtKB-KW"/>
</dbReference>
<dbReference type="KEGG" id="cci:CC1G_12268"/>
<keyword evidence="5" id="KW-1185">Reference proteome</keyword>
<dbReference type="InParanoid" id="A8NSW9"/>
<proteinExistence type="predicted"/>
<evidence type="ECO:0000256" key="1">
    <source>
        <dbReference type="PROSITE-ProRule" id="PRU00042"/>
    </source>
</evidence>
<evidence type="ECO:0000313" key="4">
    <source>
        <dbReference type="EMBL" id="EAU85711.1"/>
    </source>
</evidence>
<organism evidence="4 5">
    <name type="scientific">Coprinopsis cinerea (strain Okayama-7 / 130 / ATCC MYA-4618 / FGSC 9003)</name>
    <name type="common">Inky cap fungus</name>
    <name type="synonym">Hormographiella aspergillata</name>
    <dbReference type="NCBI Taxonomy" id="240176"/>
    <lineage>
        <taxon>Eukaryota</taxon>
        <taxon>Fungi</taxon>
        <taxon>Dikarya</taxon>
        <taxon>Basidiomycota</taxon>
        <taxon>Agaricomycotina</taxon>
        <taxon>Agaricomycetes</taxon>
        <taxon>Agaricomycetidae</taxon>
        <taxon>Agaricales</taxon>
        <taxon>Agaricineae</taxon>
        <taxon>Psathyrellaceae</taxon>
        <taxon>Coprinopsis</taxon>
    </lineage>
</organism>
<dbReference type="InterPro" id="IPR013087">
    <property type="entry name" value="Znf_C2H2_type"/>
</dbReference>
<dbReference type="Proteomes" id="UP000001861">
    <property type="component" value="Unassembled WGS sequence"/>
</dbReference>